<evidence type="ECO:0000256" key="2">
    <source>
        <dbReference type="ARBA" id="ARBA00022692"/>
    </source>
</evidence>
<dbReference type="AlphaFoldDB" id="A0AAE3XM78"/>
<keyword evidence="5" id="KW-0813">Transport</keyword>
<keyword evidence="3 5" id="KW-1133">Transmembrane helix</keyword>
<dbReference type="GO" id="GO:0050136">
    <property type="term" value="F:NADH dehydrogenase (quinone) (non-electrogenic) activity"/>
    <property type="evidence" value="ECO:0007669"/>
    <property type="project" value="UniProtKB-UniRule"/>
</dbReference>
<sequence>MESKLVGQLSIFDKLNDIIDSFGYITSELLLIAAIILVTIVVILPISKGLKELIYIGISALTTLMALAVNINLLEVVSGQGGQLIFNRMMSVDSFGLIWTIVIMLGTLLFIVMNKSYLLKSSKTGEYYVLILGMLLGAVIGVKSNNLLLLFIAIEFVSLCAYAITNLGHSAKSAEASLKYLLFGAVCGAVMLYGFSLLYGINHELNLYAIDFGKPAVWAVFGVSCIAAVGVLFKVSAVPFHIWVGDVYESAPTPSVAFFSTVPKFMGIAILFRMLEAMTNSFELLDAVEIWRATLVVIASVTMTLGNILAINQQSVKRMLGYSSVAQSGMFLAGLVCFSTLGMKAVLFYAIVYAFMNFAAFYLVQVVENKFGDDRIESFAGLGHKAPFIGVVIVVVMISLTGLPPTAGFTGKLMIFSALWEASQTIQDPWLIGMIIVALVNTVVSLFYYLKVPYFMYFKDNEKEPFKDFTLNALDCIVLIIFTLPLLILFFKPEIVYSFCGYVNTIISH</sequence>
<dbReference type="Pfam" id="PF00361">
    <property type="entry name" value="Proton_antipo_M"/>
    <property type="match status" value="1"/>
</dbReference>
<gene>
    <name evidence="5" type="primary">nuoN</name>
    <name evidence="8" type="ORF">HNQ88_002097</name>
</gene>
<dbReference type="GO" id="GO:0048038">
    <property type="term" value="F:quinone binding"/>
    <property type="evidence" value="ECO:0007669"/>
    <property type="project" value="UniProtKB-KW"/>
</dbReference>
<keyword evidence="4 5" id="KW-0472">Membrane</keyword>
<evidence type="ECO:0000259" key="7">
    <source>
        <dbReference type="Pfam" id="PF00361"/>
    </source>
</evidence>
<comment type="subunit">
    <text evidence="5">NDH-1 is composed of 14 different subunits. Subunits NuoA, H, J, K, L, M, N constitute the membrane sector of the complex.</text>
</comment>
<keyword evidence="5" id="KW-0520">NAD</keyword>
<feature type="transmembrane region" description="Helical" evidence="5">
    <location>
        <begin position="471"/>
        <end position="491"/>
    </location>
</feature>
<comment type="caution">
    <text evidence="8">The sequence shown here is derived from an EMBL/GenBank/DDBJ whole genome shotgun (WGS) entry which is preliminary data.</text>
</comment>
<evidence type="ECO:0000256" key="3">
    <source>
        <dbReference type="ARBA" id="ARBA00022989"/>
    </source>
</evidence>
<feature type="transmembrane region" description="Helical" evidence="5">
    <location>
        <begin position="256"/>
        <end position="275"/>
    </location>
</feature>
<dbReference type="InterPro" id="IPR010096">
    <property type="entry name" value="NADH-Q_OxRdtase_suN/2"/>
</dbReference>
<dbReference type="Proteomes" id="UP001185092">
    <property type="component" value="Unassembled WGS sequence"/>
</dbReference>
<dbReference type="GO" id="GO:0005886">
    <property type="term" value="C:plasma membrane"/>
    <property type="evidence" value="ECO:0007669"/>
    <property type="project" value="UniProtKB-SubCell"/>
</dbReference>
<dbReference type="HAMAP" id="MF_00445">
    <property type="entry name" value="NDH1_NuoN_1"/>
    <property type="match status" value="1"/>
</dbReference>
<dbReference type="EC" id="7.1.1.-" evidence="5"/>
<feature type="transmembrane region" description="Helical" evidence="5">
    <location>
        <begin position="430"/>
        <end position="450"/>
    </location>
</feature>
<feature type="domain" description="NADH:quinone oxidoreductase/Mrp antiporter transmembrane" evidence="7">
    <location>
        <begin position="144"/>
        <end position="425"/>
    </location>
</feature>
<evidence type="ECO:0000256" key="4">
    <source>
        <dbReference type="ARBA" id="ARBA00023136"/>
    </source>
</evidence>
<keyword evidence="9" id="KW-1185">Reference proteome</keyword>
<feature type="transmembrane region" description="Helical" evidence="5">
    <location>
        <begin position="53"/>
        <end position="74"/>
    </location>
</feature>
<protein>
    <recommendedName>
        <fullName evidence="5">NADH-quinone oxidoreductase subunit N</fullName>
        <ecNumber evidence="5">7.1.1.-</ecNumber>
    </recommendedName>
    <alternativeName>
        <fullName evidence="5">NADH dehydrogenase I subunit N</fullName>
    </alternativeName>
    <alternativeName>
        <fullName evidence="5">NDH-1 subunit N</fullName>
    </alternativeName>
</protein>
<keyword evidence="5" id="KW-1278">Translocase</keyword>
<evidence type="ECO:0000256" key="1">
    <source>
        <dbReference type="ARBA" id="ARBA00004127"/>
    </source>
</evidence>
<feature type="transmembrane region" description="Helical" evidence="5">
    <location>
        <begin position="180"/>
        <end position="201"/>
    </location>
</feature>
<feature type="transmembrane region" description="Helical" evidence="5">
    <location>
        <begin position="125"/>
        <end position="142"/>
    </location>
</feature>
<feature type="transmembrane region" description="Helical" evidence="5">
    <location>
        <begin position="22"/>
        <end position="46"/>
    </location>
</feature>
<evidence type="ECO:0000256" key="6">
    <source>
        <dbReference type="RuleBase" id="RU000320"/>
    </source>
</evidence>
<feature type="transmembrane region" description="Helical" evidence="5">
    <location>
        <begin position="94"/>
        <end position="113"/>
    </location>
</feature>
<comment type="function">
    <text evidence="5">NDH-1 shuttles electrons from NADH, via FMN and iron-sulfur (Fe-S) centers, to quinones in the respiratory chain. The immediate electron acceptor for the enzyme in this species is believed to be a menaquinone. Couples the redox reaction to proton translocation (for every two electrons transferred, four hydrogen ions are translocated across the cytoplasmic membrane), and thus conserves the redox energy in a proton gradient.</text>
</comment>
<feature type="transmembrane region" description="Helical" evidence="5">
    <location>
        <begin position="216"/>
        <end position="244"/>
    </location>
</feature>
<comment type="subcellular location">
    <subcellularLocation>
        <location evidence="5">Cell membrane</location>
        <topology evidence="5">Multi-pass membrane protein</topology>
    </subcellularLocation>
    <subcellularLocation>
        <location evidence="1">Endomembrane system</location>
        <topology evidence="1">Multi-pass membrane protein</topology>
    </subcellularLocation>
    <subcellularLocation>
        <location evidence="6">Membrane</location>
        <topology evidence="6">Multi-pass membrane protein</topology>
    </subcellularLocation>
</comment>
<feature type="transmembrane region" description="Helical" evidence="5">
    <location>
        <begin position="322"/>
        <end position="341"/>
    </location>
</feature>
<feature type="transmembrane region" description="Helical" evidence="5">
    <location>
        <begin position="290"/>
        <end position="310"/>
    </location>
</feature>
<comment type="catalytic activity">
    <reaction evidence="5">
        <text>a quinone + NADH + 5 H(+)(in) = a quinol + NAD(+) + 4 H(+)(out)</text>
        <dbReference type="Rhea" id="RHEA:57888"/>
        <dbReference type="ChEBI" id="CHEBI:15378"/>
        <dbReference type="ChEBI" id="CHEBI:24646"/>
        <dbReference type="ChEBI" id="CHEBI:57540"/>
        <dbReference type="ChEBI" id="CHEBI:57945"/>
        <dbReference type="ChEBI" id="CHEBI:132124"/>
    </reaction>
</comment>
<dbReference type="GO" id="GO:0012505">
    <property type="term" value="C:endomembrane system"/>
    <property type="evidence" value="ECO:0007669"/>
    <property type="project" value="UniProtKB-SubCell"/>
</dbReference>
<dbReference type="EMBL" id="JAVDQD010000002">
    <property type="protein sequence ID" value="MDR6239060.1"/>
    <property type="molecule type" value="Genomic_DNA"/>
</dbReference>
<keyword evidence="2 5" id="KW-0812">Transmembrane</keyword>
<reference evidence="8" key="1">
    <citation type="submission" date="2023-07" db="EMBL/GenBank/DDBJ databases">
        <title>Genomic Encyclopedia of Type Strains, Phase IV (KMG-IV): sequencing the most valuable type-strain genomes for metagenomic binning, comparative biology and taxonomic classification.</title>
        <authorList>
            <person name="Goeker M."/>
        </authorList>
    </citation>
    <scope>NUCLEOTIDE SEQUENCE</scope>
    <source>
        <strain evidence="8">DSM 26174</strain>
    </source>
</reference>
<organism evidence="8 9">
    <name type="scientific">Aureibacter tunicatorum</name>
    <dbReference type="NCBI Taxonomy" id="866807"/>
    <lineage>
        <taxon>Bacteria</taxon>
        <taxon>Pseudomonadati</taxon>
        <taxon>Bacteroidota</taxon>
        <taxon>Cytophagia</taxon>
        <taxon>Cytophagales</taxon>
        <taxon>Persicobacteraceae</taxon>
        <taxon>Aureibacter</taxon>
    </lineage>
</organism>
<evidence type="ECO:0000313" key="9">
    <source>
        <dbReference type="Proteomes" id="UP001185092"/>
    </source>
</evidence>
<feature type="transmembrane region" description="Helical" evidence="5">
    <location>
        <begin position="388"/>
        <end position="410"/>
    </location>
</feature>
<keyword evidence="5" id="KW-1003">Cell membrane</keyword>
<feature type="transmembrane region" description="Helical" evidence="5">
    <location>
        <begin position="347"/>
        <end position="367"/>
    </location>
</feature>
<evidence type="ECO:0000313" key="8">
    <source>
        <dbReference type="EMBL" id="MDR6239060.1"/>
    </source>
</evidence>
<accession>A0AAE3XM78</accession>
<dbReference type="InterPro" id="IPR001750">
    <property type="entry name" value="ND/Mrp_TM"/>
</dbReference>
<comment type="similarity">
    <text evidence="5">Belongs to the complex I subunit 2 family.</text>
</comment>
<dbReference type="GO" id="GO:0042773">
    <property type="term" value="P:ATP synthesis coupled electron transport"/>
    <property type="evidence" value="ECO:0007669"/>
    <property type="project" value="InterPro"/>
</dbReference>
<name>A0AAE3XM78_9BACT</name>
<dbReference type="RefSeq" id="WP_309938572.1">
    <property type="nucleotide sequence ID" value="NZ_AP025305.1"/>
</dbReference>
<proteinExistence type="inferred from homology"/>
<feature type="transmembrane region" description="Helical" evidence="5">
    <location>
        <begin position="148"/>
        <end position="168"/>
    </location>
</feature>
<keyword evidence="5" id="KW-0874">Quinone</keyword>
<evidence type="ECO:0000256" key="5">
    <source>
        <dbReference type="HAMAP-Rule" id="MF_00445"/>
    </source>
</evidence>
<dbReference type="PANTHER" id="PTHR22773">
    <property type="entry name" value="NADH DEHYDROGENASE"/>
    <property type="match status" value="1"/>
</dbReference>
<dbReference type="GO" id="GO:0008137">
    <property type="term" value="F:NADH dehydrogenase (ubiquinone) activity"/>
    <property type="evidence" value="ECO:0007669"/>
    <property type="project" value="InterPro"/>
</dbReference>